<protein>
    <submittedName>
        <fullName evidence="1">Uncharacterized protein</fullName>
    </submittedName>
</protein>
<accession>A0A0J7XS52</accession>
<dbReference type="Proteomes" id="UP000052232">
    <property type="component" value="Unassembled WGS sequence"/>
</dbReference>
<dbReference type="RefSeq" id="WP_169793943.1">
    <property type="nucleotide sequence ID" value="NZ_KQ130435.1"/>
</dbReference>
<gene>
    <name evidence="1" type="ORF">V473_15140</name>
</gene>
<sequence>MNDISSNFFERLRDKMVPIIREKRRAMGNTEREIEDFIDLYSWVGPAEAVARVNGQKP</sequence>
<reference evidence="1 2" key="1">
    <citation type="journal article" date="2015" name="G3 (Bethesda)">
        <title>Insights into Ongoing Evolution of the Hexachlorocyclohexane Catabolic Pathway from Comparative Genomics of Ten Sphingomonadaceae Strains.</title>
        <authorList>
            <person name="Pearce S.L."/>
            <person name="Oakeshott J.G."/>
            <person name="Pandey G."/>
        </authorList>
    </citation>
    <scope>NUCLEOTIDE SEQUENCE [LARGE SCALE GENOMIC DNA]</scope>
    <source>
        <strain evidence="1 2">LL01</strain>
    </source>
</reference>
<organism evidence="1 2">
    <name type="scientific">Sphingobium cupriresistens LL01</name>
    <dbReference type="NCBI Taxonomy" id="1420583"/>
    <lineage>
        <taxon>Bacteria</taxon>
        <taxon>Pseudomonadati</taxon>
        <taxon>Pseudomonadota</taxon>
        <taxon>Alphaproteobacteria</taxon>
        <taxon>Sphingomonadales</taxon>
        <taxon>Sphingomonadaceae</taxon>
        <taxon>Sphingobium</taxon>
    </lineage>
</organism>
<keyword evidence="2" id="KW-1185">Reference proteome</keyword>
<comment type="caution">
    <text evidence="1">The sequence shown here is derived from an EMBL/GenBank/DDBJ whole genome shotgun (WGS) entry which is preliminary data.</text>
</comment>
<dbReference type="EMBL" id="JACT01000003">
    <property type="protein sequence ID" value="KMS54691.1"/>
    <property type="molecule type" value="Genomic_DNA"/>
</dbReference>
<dbReference type="AlphaFoldDB" id="A0A0J7XS52"/>
<evidence type="ECO:0000313" key="2">
    <source>
        <dbReference type="Proteomes" id="UP000052232"/>
    </source>
</evidence>
<evidence type="ECO:0000313" key="1">
    <source>
        <dbReference type="EMBL" id="KMS54691.1"/>
    </source>
</evidence>
<name>A0A0J7XS52_9SPHN</name>
<proteinExistence type="predicted"/>
<dbReference type="PATRIC" id="fig|1420583.3.peg.2823"/>